<dbReference type="OrthoDB" id="340259at2759"/>
<proteinExistence type="predicted"/>
<keyword evidence="5" id="KW-1185">Reference proteome</keyword>
<dbReference type="InterPro" id="IPR019775">
    <property type="entry name" value="WD40_repeat_CS"/>
</dbReference>
<dbReference type="InterPro" id="IPR015943">
    <property type="entry name" value="WD40/YVTN_repeat-like_dom_sf"/>
</dbReference>
<dbReference type="InterPro" id="IPR001680">
    <property type="entry name" value="WD40_rpt"/>
</dbReference>
<sequence length="368" mass="40160">MTDLKFNFGTDVIVLRSCYHADGADLLAIAGEGSVEVIQCNNTAIRPLAYFLVGLRVSSIAWSPKTVSPSASDRWILELAISTHDFGLHILSKSNNSLESVRRFGGGLTGHHARVNDITFVGGQEDIARHVATVSDDRNLIVWDLRPSATNNLETRKDLQPPEYQPTALVIPFAHPLCSVSSHASTSKELLVSDTRGSVFLIDWRKDPSDSDEEAFSHQSILELVHPRSLSDALANTSKSLFGYASWRTDDPSVVGAVFGSEFAVWDIGKLKGGKPFVVGPAFSEGGHKFRWCPSFSEYFAISTSAMTSNGGVISVYNIHHLQAQTATIQIAPQPHRVIDFDWIGNRGTPRLAAAVGRDVFIFPISLD</sequence>
<dbReference type="PANTHER" id="PTHR22806">
    <property type="entry name" value="NUCLEOPORIN NUP37 P37 -RELATED"/>
    <property type="match status" value="1"/>
</dbReference>
<feature type="repeat" description="WD" evidence="3">
    <location>
        <begin position="108"/>
        <end position="153"/>
    </location>
</feature>
<keyword evidence="2" id="KW-0677">Repeat</keyword>
<evidence type="ECO:0000256" key="3">
    <source>
        <dbReference type="PROSITE-ProRule" id="PRU00221"/>
    </source>
</evidence>
<dbReference type="PROSITE" id="PS00678">
    <property type="entry name" value="WD_REPEATS_1"/>
    <property type="match status" value="1"/>
</dbReference>
<gene>
    <name evidence="4" type="ORF">A7U60_g1334</name>
</gene>
<dbReference type="PANTHER" id="PTHR22806:SF0">
    <property type="entry name" value="NUCLEOPORIN NUP37"/>
    <property type="match status" value="1"/>
</dbReference>
<protein>
    <submittedName>
        <fullName evidence="4">Uncharacterized protein</fullName>
    </submittedName>
</protein>
<reference evidence="4" key="1">
    <citation type="submission" date="2016-06" db="EMBL/GenBank/DDBJ databases">
        <title>Draft Genome sequence of the fungus Inonotus baumii.</title>
        <authorList>
            <person name="Zhu H."/>
            <person name="Lin W."/>
        </authorList>
    </citation>
    <scope>NUCLEOTIDE SEQUENCE</scope>
    <source>
        <strain evidence="4">821</strain>
    </source>
</reference>
<comment type="caution">
    <text evidence="4">The sequence shown here is derived from an EMBL/GenBank/DDBJ whole genome shotgun (WGS) entry which is preliminary data.</text>
</comment>
<organism evidence="4 5">
    <name type="scientific">Sanghuangporus baumii</name>
    <name type="common">Phellinus baumii</name>
    <dbReference type="NCBI Taxonomy" id="108892"/>
    <lineage>
        <taxon>Eukaryota</taxon>
        <taxon>Fungi</taxon>
        <taxon>Dikarya</taxon>
        <taxon>Basidiomycota</taxon>
        <taxon>Agaricomycotina</taxon>
        <taxon>Agaricomycetes</taxon>
        <taxon>Hymenochaetales</taxon>
        <taxon>Hymenochaetaceae</taxon>
        <taxon>Sanghuangporus</taxon>
    </lineage>
</organism>
<dbReference type="GO" id="GO:0031080">
    <property type="term" value="C:nuclear pore outer ring"/>
    <property type="evidence" value="ECO:0007669"/>
    <property type="project" value="InterPro"/>
</dbReference>
<dbReference type="Proteomes" id="UP000757232">
    <property type="component" value="Unassembled WGS sequence"/>
</dbReference>
<dbReference type="PROSITE" id="PS50082">
    <property type="entry name" value="WD_REPEATS_2"/>
    <property type="match status" value="1"/>
</dbReference>
<name>A0A9Q5N993_SANBA</name>
<dbReference type="Gene3D" id="2.130.10.10">
    <property type="entry name" value="YVTN repeat-like/Quinoprotein amine dehydrogenase"/>
    <property type="match status" value="1"/>
</dbReference>
<evidence type="ECO:0000313" key="5">
    <source>
        <dbReference type="Proteomes" id="UP000757232"/>
    </source>
</evidence>
<dbReference type="SUPFAM" id="SSF50978">
    <property type="entry name" value="WD40 repeat-like"/>
    <property type="match status" value="1"/>
</dbReference>
<evidence type="ECO:0000256" key="2">
    <source>
        <dbReference type="ARBA" id="ARBA00022737"/>
    </source>
</evidence>
<dbReference type="EMBL" id="LNZH02000090">
    <property type="protein sequence ID" value="OCB91380.1"/>
    <property type="molecule type" value="Genomic_DNA"/>
</dbReference>
<dbReference type="AlphaFoldDB" id="A0A9Q5N993"/>
<dbReference type="InterPro" id="IPR036322">
    <property type="entry name" value="WD40_repeat_dom_sf"/>
</dbReference>
<accession>A0A9Q5N993</accession>
<evidence type="ECO:0000256" key="1">
    <source>
        <dbReference type="ARBA" id="ARBA00022574"/>
    </source>
</evidence>
<evidence type="ECO:0000313" key="4">
    <source>
        <dbReference type="EMBL" id="OCB91380.1"/>
    </source>
</evidence>
<keyword evidence="1 3" id="KW-0853">WD repeat</keyword>
<dbReference type="InterPro" id="IPR037626">
    <property type="entry name" value="NUP37"/>
</dbReference>